<keyword evidence="2" id="KW-1185">Reference proteome</keyword>
<dbReference type="EMBL" id="JBEPML010000003">
    <property type="protein sequence ID" value="MET3791052.1"/>
    <property type="molecule type" value="Genomic_DNA"/>
</dbReference>
<accession>A0ABV2MYT1</accession>
<name>A0ABV2MYT1_9HYPH</name>
<organism evidence="1 2">
    <name type="scientific">Aquamicrobium terrae</name>
    <dbReference type="NCBI Taxonomy" id="1324945"/>
    <lineage>
        <taxon>Bacteria</taxon>
        <taxon>Pseudomonadati</taxon>
        <taxon>Pseudomonadota</taxon>
        <taxon>Alphaproteobacteria</taxon>
        <taxon>Hyphomicrobiales</taxon>
        <taxon>Phyllobacteriaceae</taxon>
        <taxon>Aquamicrobium</taxon>
    </lineage>
</organism>
<dbReference type="Proteomes" id="UP001549076">
    <property type="component" value="Unassembled WGS sequence"/>
</dbReference>
<sequence>MFGLERGRFGSPLATHHRCVFNDSTKGIGLAKGPKLRLEVPEDIRVEMDGTRSADLPEARSQ</sequence>
<evidence type="ECO:0008006" key="3">
    <source>
        <dbReference type="Google" id="ProtNLM"/>
    </source>
</evidence>
<proteinExistence type="predicted"/>
<gene>
    <name evidence="1" type="ORF">ABID37_001255</name>
</gene>
<evidence type="ECO:0000313" key="2">
    <source>
        <dbReference type="Proteomes" id="UP001549076"/>
    </source>
</evidence>
<protein>
    <recommendedName>
        <fullName evidence="3">AbrB/MazE/SpoVT family DNA-binding domain-containing protein</fullName>
    </recommendedName>
</protein>
<reference evidence="1 2" key="1">
    <citation type="submission" date="2024-06" db="EMBL/GenBank/DDBJ databases">
        <title>Genomic Encyclopedia of Type Strains, Phase IV (KMG-IV): sequencing the most valuable type-strain genomes for metagenomic binning, comparative biology and taxonomic classification.</title>
        <authorList>
            <person name="Goeker M."/>
        </authorList>
    </citation>
    <scope>NUCLEOTIDE SEQUENCE [LARGE SCALE GENOMIC DNA]</scope>
    <source>
        <strain evidence="1 2">DSM 27865</strain>
    </source>
</reference>
<comment type="caution">
    <text evidence="1">The sequence shown here is derived from an EMBL/GenBank/DDBJ whole genome shotgun (WGS) entry which is preliminary data.</text>
</comment>
<evidence type="ECO:0000313" key="1">
    <source>
        <dbReference type="EMBL" id="MET3791052.1"/>
    </source>
</evidence>